<reference evidence="7" key="1">
    <citation type="submission" date="2022-10" db="EMBL/GenBank/DDBJ databases">
        <title>Culturing micro-colonial fungi from biological soil crusts in the Mojave desert and describing Neophaeococcomyces mojavensis, and introducing the new genera and species Taxawa tesnikishii.</title>
        <authorList>
            <person name="Kurbessoian T."/>
            <person name="Stajich J.E."/>
        </authorList>
    </citation>
    <scope>NUCLEOTIDE SEQUENCE</scope>
    <source>
        <strain evidence="7">TK_35</strain>
    </source>
</reference>
<dbReference type="Pfam" id="PF00172">
    <property type="entry name" value="Zn_clus"/>
    <property type="match status" value="1"/>
</dbReference>
<evidence type="ECO:0000256" key="1">
    <source>
        <dbReference type="ARBA" id="ARBA00023015"/>
    </source>
</evidence>
<protein>
    <recommendedName>
        <fullName evidence="6">Zn(2)-C6 fungal-type domain-containing protein</fullName>
    </recommendedName>
</protein>
<evidence type="ECO:0000259" key="6">
    <source>
        <dbReference type="PROSITE" id="PS50048"/>
    </source>
</evidence>
<evidence type="ECO:0000313" key="8">
    <source>
        <dbReference type="Proteomes" id="UP001172681"/>
    </source>
</evidence>
<dbReference type="GO" id="GO:0003677">
    <property type="term" value="F:DNA binding"/>
    <property type="evidence" value="ECO:0007669"/>
    <property type="project" value="UniProtKB-KW"/>
</dbReference>
<keyword evidence="3" id="KW-0804">Transcription</keyword>
<dbReference type="AlphaFoldDB" id="A0AA38XZ06"/>
<dbReference type="SUPFAM" id="SSF57701">
    <property type="entry name" value="Zn2/Cys6 DNA-binding domain"/>
    <property type="match status" value="1"/>
</dbReference>
<dbReference type="CDD" id="cd12148">
    <property type="entry name" value="fungal_TF_MHR"/>
    <property type="match status" value="1"/>
</dbReference>
<keyword evidence="1" id="KW-0805">Transcription regulation</keyword>
<organism evidence="7 8">
    <name type="scientific">Knufia peltigerae</name>
    <dbReference type="NCBI Taxonomy" id="1002370"/>
    <lineage>
        <taxon>Eukaryota</taxon>
        <taxon>Fungi</taxon>
        <taxon>Dikarya</taxon>
        <taxon>Ascomycota</taxon>
        <taxon>Pezizomycotina</taxon>
        <taxon>Eurotiomycetes</taxon>
        <taxon>Chaetothyriomycetidae</taxon>
        <taxon>Chaetothyriales</taxon>
        <taxon>Trichomeriaceae</taxon>
        <taxon>Knufia</taxon>
    </lineage>
</organism>
<dbReference type="PANTHER" id="PTHR47840:SF1">
    <property type="entry name" value="ZN(II)2CYS6 TRANSCRIPTION FACTOR (EUROFUNG)"/>
    <property type="match status" value="1"/>
</dbReference>
<dbReference type="GO" id="GO:0008270">
    <property type="term" value="F:zinc ion binding"/>
    <property type="evidence" value="ECO:0007669"/>
    <property type="project" value="InterPro"/>
</dbReference>
<feature type="domain" description="Zn(2)-C6 fungal-type" evidence="6">
    <location>
        <begin position="18"/>
        <end position="51"/>
    </location>
</feature>
<evidence type="ECO:0000256" key="3">
    <source>
        <dbReference type="ARBA" id="ARBA00023163"/>
    </source>
</evidence>
<dbReference type="GO" id="GO:0000981">
    <property type="term" value="F:DNA-binding transcription factor activity, RNA polymerase II-specific"/>
    <property type="evidence" value="ECO:0007669"/>
    <property type="project" value="InterPro"/>
</dbReference>
<name>A0AA38XZ06_9EURO</name>
<keyword evidence="4" id="KW-0539">Nucleus</keyword>
<gene>
    <name evidence="7" type="ORF">H2204_009582</name>
</gene>
<dbReference type="PANTHER" id="PTHR47840">
    <property type="entry name" value="ZN(II)2CYS6 TRANSCRIPTION FACTOR (EUROFUNG)-RELATED"/>
    <property type="match status" value="1"/>
</dbReference>
<accession>A0AA38XZ06</accession>
<dbReference type="CDD" id="cd00067">
    <property type="entry name" value="GAL4"/>
    <property type="match status" value="1"/>
</dbReference>
<evidence type="ECO:0000256" key="2">
    <source>
        <dbReference type="ARBA" id="ARBA00023125"/>
    </source>
</evidence>
<dbReference type="SMART" id="SM00066">
    <property type="entry name" value="GAL4"/>
    <property type="match status" value="1"/>
</dbReference>
<dbReference type="InterPro" id="IPR001138">
    <property type="entry name" value="Zn2Cys6_DnaBD"/>
</dbReference>
<evidence type="ECO:0000313" key="7">
    <source>
        <dbReference type="EMBL" id="KAJ9627543.1"/>
    </source>
</evidence>
<dbReference type="PROSITE" id="PS50048">
    <property type="entry name" value="ZN2_CY6_FUNGAL_2"/>
    <property type="match status" value="1"/>
</dbReference>
<dbReference type="EMBL" id="JAPDRN010000076">
    <property type="protein sequence ID" value="KAJ9627543.1"/>
    <property type="molecule type" value="Genomic_DNA"/>
</dbReference>
<keyword evidence="8" id="KW-1185">Reference proteome</keyword>
<dbReference type="Proteomes" id="UP001172681">
    <property type="component" value="Unassembled WGS sequence"/>
</dbReference>
<dbReference type="Gene3D" id="4.10.240.10">
    <property type="entry name" value="Zn(2)-C6 fungal-type DNA-binding domain"/>
    <property type="match status" value="1"/>
</dbReference>
<sequence>MEKSPIFKRRKLRKGTNSCWECKRRKIRCTFANPNDSICDSCRSRGTGCISQAFQNNAEVVTNNSARLNRIEAAIAQLKRRAGTDTVLEYDTQVAAAKTIASRTWESGERITPTSNDHTRPGVFVVASLNGKTQKSRDEICNYLFAVWPSQHELDLITSLDTGVSILLHGTVFVPYSSLLSYGLPTSEELLRLPFQSSHPVLMARKLLMLGSFLQSIAPKTIKELGAEGIRLDEIMTNAVEIVNRLVTSNDDLICSVEGIECIMIESMYQNNAGNLRQAWLTNRRAMGIAEMLRLHDRNSRCATVLGVETRDRIDTEYMWLRLVTSDRYLSLMLGLPQGSLESPFAGPKAFGGCPALERLERLESLIGGLIIQRNKEDLHNLEATHKIDKLLQDAEFTMPARWWLFPESETKPGSDTEAFMETIRIINHFSHYHLLVQLHLPFLLRSSVDDKCDYSKITAVNASREILSRFVRFRSSNASSTYCRGIDFVAFIANTVLCFAHISVRKHGDIHIGELGTTFQFLVHQRSTDRGLMERTLKIMEDMAQTNDDDIALRIAHILQRLLTVEAAVANGGSYNASLMATPAEHDNLLSGSGHDSSGDVLRINVPHIGTFQIEPAGSARHEQRSRDGDIPPSSVLKTTSSGTDCIRGRVPPFTSAEDQFPPRTFTNGVYGQHTGAGSIHSNSLGEGVCDINEGDVDLEGRSMPASDDWTLQGVDMTLFENLFDDQGEFL</sequence>
<proteinExistence type="predicted"/>
<keyword evidence="2" id="KW-0238">DNA-binding</keyword>
<dbReference type="PROSITE" id="PS00463">
    <property type="entry name" value="ZN2_CY6_FUNGAL_1"/>
    <property type="match status" value="1"/>
</dbReference>
<dbReference type="InterPro" id="IPR036864">
    <property type="entry name" value="Zn2-C6_fun-type_DNA-bd_sf"/>
</dbReference>
<evidence type="ECO:0000256" key="5">
    <source>
        <dbReference type="SAM" id="MobiDB-lite"/>
    </source>
</evidence>
<feature type="compositionally biased region" description="Basic and acidic residues" evidence="5">
    <location>
        <begin position="621"/>
        <end position="631"/>
    </location>
</feature>
<comment type="caution">
    <text evidence="7">The sequence shown here is derived from an EMBL/GenBank/DDBJ whole genome shotgun (WGS) entry which is preliminary data.</text>
</comment>
<evidence type="ECO:0000256" key="4">
    <source>
        <dbReference type="ARBA" id="ARBA00023242"/>
    </source>
</evidence>
<feature type="region of interest" description="Disordered" evidence="5">
    <location>
        <begin position="615"/>
        <end position="648"/>
    </location>
</feature>